<accession>A0ABP1RA13</accession>
<proteinExistence type="predicted"/>
<feature type="compositionally biased region" description="Gly residues" evidence="1">
    <location>
        <begin position="69"/>
        <end position="78"/>
    </location>
</feature>
<evidence type="ECO:0000256" key="1">
    <source>
        <dbReference type="SAM" id="MobiDB-lite"/>
    </source>
</evidence>
<sequence>MVVRPVVFDDDDERLEFDEPQDIRNTYDSGQVPGLEWGYIGDLRRSSSVRNPPQQPASSHYKPRHFAGHGYGPGGPKGKGAPLASMEEMTPSLRSSFASVLMYPPSSWGGSDESLPSDYFANDFENGSLKKQGSFSALSVQSDFQ</sequence>
<reference evidence="2 3" key="1">
    <citation type="submission" date="2024-08" db="EMBL/GenBank/DDBJ databases">
        <authorList>
            <person name="Cucini C."/>
            <person name="Frati F."/>
        </authorList>
    </citation>
    <scope>NUCLEOTIDE SEQUENCE [LARGE SCALE GENOMIC DNA]</scope>
</reference>
<comment type="caution">
    <text evidence="2">The sequence shown here is derived from an EMBL/GenBank/DDBJ whole genome shotgun (WGS) entry which is preliminary data.</text>
</comment>
<feature type="compositionally biased region" description="Polar residues" evidence="1">
    <location>
        <begin position="46"/>
        <end position="58"/>
    </location>
</feature>
<protein>
    <submittedName>
        <fullName evidence="2">Uncharacterized protein</fullName>
    </submittedName>
</protein>
<name>A0ABP1RA13_9HEXA</name>
<dbReference type="EMBL" id="CAXLJM020000068">
    <property type="protein sequence ID" value="CAL8123484.1"/>
    <property type="molecule type" value="Genomic_DNA"/>
</dbReference>
<gene>
    <name evidence="2" type="ORF">ODALV1_LOCUS20213</name>
</gene>
<keyword evidence="3" id="KW-1185">Reference proteome</keyword>
<organism evidence="2 3">
    <name type="scientific">Orchesella dallaii</name>
    <dbReference type="NCBI Taxonomy" id="48710"/>
    <lineage>
        <taxon>Eukaryota</taxon>
        <taxon>Metazoa</taxon>
        <taxon>Ecdysozoa</taxon>
        <taxon>Arthropoda</taxon>
        <taxon>Hexapoda</taxon>
        <taxon>Collembola</taxon>
        <taxon>Entomobryomorpha</taxon>
        <taxon>Entomobryoidea</taxon>
        <taxon>Orchesellidae</taxon>
        <taxon>Orchesellinae</taxon>
        <taxon>Orchesella</taxon>
    </lineage>
</organism>
<feature type="compositionally biased region" description="Acidic residues" evidence="1">
    <location>
        <begin position="8"/>
        <end position="20"/>
    </location>
</feature>
<dbReference type="Proteomes" id="UP001642540">
    <property type="component" value="Unassembled WGS sequence"/>
</dbReference>
<evidence type="ECO:0000313" key="2">
    <source>
        <dbReference type="EMBL" id="CAL8123484.1"/>
    </source>
</evidence>
<feature type="region of interest" description="Disordered" evidence="1">
    <location>
        <begin position="1"/>
        <end position="32"/>
    </location>
</feature>
<evidence type="ECO:0000313" key="3">
    <source>
        <dbReference type="Proteomes" id="UP001642540"/>
    </source>
</evidence>
<feature type="region of interest" description="Disordered" evidence="1">
    <location>
        <begin position="45"/>
        <end position="87"/>
    </location>
</feature>